<accession>A0A9N8E2C2</accession>
<dbReference type="AlphaFoldDB" id="A0A9N8E2C2"/>
<dbReference type="EMBL" id="CAICTM010000545">
    <property type="protein sequence ID" value="CAB9512625.1"/>
    <property type="molecule type" value="Genomic_DNA"/>
</dbReference>
<reference evidence="2" key="1">
    <citation type="submission" date="2020-06" db="EMBL/GenBank/DDBJ databases">
        <authorList>
            <consortium name="Plant Systems Biology data submission"/>
        </authorList>
    </citation>
    <scope>NUCLEOTIDE SEQUENCE</scope>
    <source>
        <strain evidence="2">D6</strain>
    </source>
</reference>
<dbReference type="Proteomes" id="UP001153069">
    <property type="component" value="Unassembled WGS sequence"/>
</dbReference>
<protein>
    <recommendedName>
        <fullName evidence="4">RanBD1 domain-containing protein</fullName>
    </recommendedName>
</protein>
<gene>
    <name evidence="2" type="ORF">SEMRO_546_G164050.1</name>
</gene>
<evidence type="ECO:0008006" key="4">
    <source>
        <dbReference type="Google" id="ProtNLM"/>
    </source>
</evidence>
<evidence type="ECO:0000313" key="2">
    <source>
        <dbReference type="EMBL" id="CAB9512625.1"/>
    </source>
</evidence>
<feature type="region of interest" description="Disordered" evidence="1">
    <location>
        <begin position="136"/>
        <end position="199"/>
    </location>
</feature>
<dbReference type="InterPro" id="IPR011993">
    <property type="entry name" value="PH-like_dom_sf"/>
</dbReference>
<comment type="caution">
    <text evidence="2">The sequence shown here is derived from an EMBL/GenBank/DDBJ whole genome shotgun (WGS) entry which is preliminary data.</text>
</comment>
<sequence>MEEVPNSKQDVKLYRRFPDDESKEVDFGPGYLKLYKPAHDNSNGHKTSPKLQIVFRSHGTMKIRANHVLSDEVSLDVSFENELRYAAMRDVADMMATTAVVYGRQTATKPQDFPLSFEFDSEEERDKFVISMQEHLGLTAQEQPPKASKDDNEIKEETATEAGERAGEKEGTTTKSGEAGTDETTHVSSDPETKEEAGA</sequence>
<feature type="compositionally biased region" description="Basic and acidic residues" evidence="1">
    <location>
        <begin position="183"/>
        <end position="199"/>
    </location>
</feature>
<dbReference type="Gene3D" id="2.30.29.30">
    <property type="entry name" value="Pleckstrin-homology domain (PH domain)/Phosphotyrosine-binding domain (PTB)"/>
    <property type="match status" value="1"/>
</dbReference>
<keyword evidence="3" id="KW-1185">Reference proteome</keyword>
<evidence type="ECO:0000313" key="3">
    <source>
        <dbReference type="Proteomes" id="UP001153069"/>
    </source>
</evidence>
<proteinExistence type="predicted"/>
<name>A0A9N8E2C2_9STRA</name>
<feature type="compositionally biased region" description="Basic and acidic residues" evidence="1">
    <location>
        <begin position="147"/>
        <end position="172"/>
    </location>
</feature>
<dbReference type="SUPFAM" id="SSF50729">
    <property type="entry name" value="PH domain-like"/>
    <property type="match status" value="1"/>
</dbReference>
<organism evidence="2 3">
    <name type="scientific">Seminavis robusta</name>
    <dbReference type="NCBI Taxonomy" id="568900"/>
    <lineage>
        <taxon>Eukaryota</taxon>
        <taxon>Sar</taxon>
        <taxon>Stramenopiles</taxon>
        <taxon>Ochrophyta</taxon>
        <taxon>Bacillariophyta</taxon>
        <taxon>Bacillariophyceae</taxon>
        <taxon>Bacillariophycidae</taxon>
        <taxon>Naviculales</taxon>
        <taxon>Naviculaceae</taxon>
        <taxon>Seminavis</taxon>
    </lineage>
</organism>
<evidence type="ECO:0000256" key="1">
    <source>
        <dbReference type="SAM" id="MobiDB-lite"/>
    </source>
</evidence>